<evidence type="ECO:0000313" key="1">
    <source>
        <dbReference type="EMBL" id="KAL3511276.1"/>
    </source>
</evidence>
<reference evidence="1 2" key="1">
    <citation type="submission" date="2024-11" db="EMBL/GenBank/DDBJ databases">
        <title>A near-complete genome assembly of Cinchona calisaya.</title>
        <authorList>
            <person name="Lian D.C."/>
            <person name="Zhao X.W."/>
            <person name="Wei L."/>
        </authorList>
    </citation>
    <scope>NUCLEOTIDE SEQUENCE [LARGE SCALE GENOMIC DNA]</scope>
    <source>
        <tissue evidence="1">Nenye</tissue>
    </source>
</reference>
<sequence length="112" mass="12891">MGEMKNLQISHKEELRATEKMSKDAAIFDCLDSQDYQDRLEKHLVEYHASPEFEELIEDRSMGYFDMDYDQALSYVKKKYLNLDTEDLLQGLVLSTPLQPNSSEVPPENGAA</sequence>
<proteinExistence type="predicted"/>
<evidence type="ECO:0000313" key="2">
    <source>
        <dbReference type="Proteomes" id="UP001630127"/>
    </source>
</evidence>
<organism evidence="1 2">
    <name type="scientific">Cinchona calisaya</name>
    <dbReference type="NCBI Taxonomy" id="153742"/>
    <lineage>
        <taxon>Eukaryota</taxon>
        <taxon>Viridiplantae</taxon>
        <taxon>Streptophyta</taxon>
        <taxon>Embryophyta</taxon>
        <taxon>Tracheophyta</taxon>
        <taxon>Spermatophyta</taxon>
        <taxon>Magnoliopsida</taxon>
        <taxon>eudicotyledons</taxon>
        <taxon>Gunneridae</taxon>
        <taxon>Pentapetalae</taxon>
        <taxon>asterids</taxon>
        <taxon>lamiids</taxon>
        <taxon>Gentianales</taxon>
        <taxon>Rubiaceae</taxon>
        <taxon>Cinchonoideae</taxon>
        <taxon>Cinchoneae</taxon>
        <taxon>Cinchona</taxon>
    </lineage>
</organism>
<dbReference type="AlphaFoldDB" id="A0ABD2YWI7"/>
<keyword evidence="2" id="KW-1185">Reference proteome</keyword>
<accession>A0ABD2YWI7</accession>
<comment type="caution">
    <text evidence="1">The sequence shown here is derived from an EMBL/GenBank/DDBJ whole genome shotgun (WGS) entry which is preliminary data.</text>
</comment>
<name>A0ABD2YWI7_9GENT</name>
<gene>
    <name evidence="1" type="ORF">ACH5RR_030677</name>
</gene>
<dbReference type="EMBL" id="JBJUIK010000012">
    <property type="protein sequence ID" value="KAL3511276.1"/>
    <property type="molecule type" value="Genomic_DNA"/>
</dbReference>
<dbReference type="Proteomes" id="UP001630127">
    <property type="component" value="Unassembled WGS sequence"/>
</dbReference>
<protein>
    <submittedName>
        <fullName evidence="1">Uncharacterized protein</fullName>
    </submittedName>
</protein>